<sequence length="286" mass="29772">MALSSTSLPGGFALVTGAASGIGKETAFAFAEAGVDGIILADQNLEGAEAAIAECKAFSSKTDFRAVAIQVDVSDEPSVNGLVASAVKEFGRIDYCVHSAGMGNISAAKTANLDVEMFDKTIAVNARGTMLILRAVSAAMAQQEPLQYTSRRHPTSTSRSLGRGAITVIASVSGTIAFPGTMPYAASKYAAIGIVKTAAADNFEHHVRVNVVCPGYTDTPMMQATLKRYPFMEKVIPTMSSLKRVAYPEEVADAALFLCSPAASFINGTSIVVDAGFTLGAVRNSI</sequence>
<dbReference type="AlphaFoldDB" id="A0A319DAM0"/>
<reference evidence="4 5" key="1">
    <citation type="submission" date="2018-02" db="EMBL/GenBank/DDBJ databases">
        <title>The genomes of Aspergillus section Nigri reveals drivers in fungal speciation.</title>
        <authorList>
            <consortium name="DOE Joint Genome Institute"/>
            <person name="Vesth T.C."/>
            <person name="Nybo J."/>
            <person name="Theobald S."/>
            <person name="Brandl J."/>
            <person name="Frisvad J.C."/>
            <person name="Nielsen K.F."/>
            <person name="Lyhne E.K."/>
            <person name="Kogle M.E."/>
            <person name="Kuo A."/>
            <person name="Riley R."/>
            <person name="Clum A."/>
            <person name="Nolan M."/>
            <person name="Lipzen A."/>
            <person name="Salamov A."/>
            <person name="Henrissat B."/>
            <person name="Wiebenga A."/>
            <person name="De vries R.P."/>
            <person name="Grigoriev I.V."/>
            <person name="Mortensen U.H."/>
            <person name="Andersen M.R."/>
            <person name="Baker S.E."/>
        </authorList>
    </citation>
    <scope>NUCLEOTIDE SEQUENCE [LARGE SCALE GENOMIC DNA]</scope>
    <source>
        <strain evidence="4 5">CBS 707.79</strain>
    </source>
</reference>
<dbReference type="EMBL" id="KZ826125">
    <property type="protein sequence ID" value="PYH88113.1"/>
    <property type="molecule type" value="Genomic_DNA"/>
</dbReference>
<evidence type="ECO:0000256" key="3">
    <source>
        <dbReference type="ARBA" id="ARBA00023002"/>
    </source>
</evidence>
<dbReference type="CDD" id="cd05233">
    <property type="entry name" value="SDR_c"/>
    <property type="match status" value="1"/>
</dbReference>
<dbReference type="Pfam" id="PF13561">
    <property type="entry name" value="adh_short_C2"/>
    <property type="match status" value="1"/>
</dbReference>
<dbReference type="GO" id="GO:0016491">
    <property type="term" value="F:oxidoreductase activity"/>
    <property type="evidence" value="ECO:0007669"/>
    <property type="project" value="UniProtKB-KW"/>
</dbReference>
<dbReference type="SUPFAM" id="SSF51735">
    <property type="entry name" value="NAD(P)-binding Rossmann-fold domains"/>
    <property type="match status" value="1"/>
</dbReference>
<keyword evidence="2" id="KW-0521">NADP</keyword>
<protein>
    <submittedName>
        <fullName evidence="4">Oxidoreductase</fullName>
    </submittedName>
</protein>
<dbReference type="FunFam" id="3.40.50.720:FF:000084">
    <property type="entry name" value="Short-chain dehydrogenase reductase"/>
    <property type="match status" value="1"/>
</dbReference>
<evidence type="ECO:0000256" key="2">
    <source>
        <dbReference type="ARBA" id="ARBA00022857"/>
    </source>
</evidence>
<keyword evidence="3" id="KW-0560">Oxidoreductase</keyword>
<dbReference type="PANTHER" id="PTHR24321:SF12">
    <property type="entry name" value="SHORT-CHAIN DEHYDROGENASE_REDUCTASE FAMILY, PUTATIVE (AFU_ORTHOLOGUE AFUA_5G14340)-RELATED"/>
    <property type="match status" value="1"/>
</dbReference>
<dbReference type="PANTHER" id="PTHR24321">
    <property type="entry name" value="DEHYDROGENASES, SHORT CHAIN"/>
    <property type="match status" value="1"/>
</dbReference>
<dbReference type="Gene3D" id="3.40.50.720">
    <property type="entry name" value="NAD(P)-binding Rossmann-like Domain"/>
    <property type="match status" value="1"/>
</dbReference>
<proteinExistence type="inferred from homology"/>
<dbReference type="GO" id="GO:0044550">
    <property type="term" value="P:secondary metabolite biosynthetic process"/>
    <property type="evidence" value="ECO:0007669"/>
    <property type="project" value="UniProtKB-ARBA"/>
</dbReference>
<dbReference type="STRING" id="1448320.A0A319DAM0"/>
<comment type="similarity">
    <text evidence="1">Belongs to the short-chain dehydrogenases/reductases (SDR) family.</text>
</comment>
<dbReference type="PROSITE" id="PS00061">
    <property type="entry name" value="ADH_SHORT"/>
    <property type="match status" value="1"/>
</dbReference>
<dbReference type="VEuPathDB" id="FungiDB:BO71DRAFT_366000"/>
<evidence type="ECO:0000313" key="4">
    <source>
        <dbReference type="EMBL" id="PYH88113.1"/>
    </source>
</evidence>
<evidence type="ECO:0000256" key="1">
    <source>
        <dbReference type="ARBA" id="ARBA00006484"/>
    </source>
</evidence>
<dbReference type="InterPro" id="IPR002347">
    <property type="entry name" value="SDR_fam"/>
</dbReference>
<name>A0A319DAM0_9EURO</name>
<dbReference type="PRINTS" id="PR00081">
    <property type="entry name" value="GDHRDH"/>
</dbReference>
<evidence type="ECO:0000313" key="5">
    <source>
        <dbReference type="Proteomes" id="UP000247810"/>
    </source>
</evidence>
<keyword evidence="5" id="KW-1185">Reference proteome</keyword>
<dbReference type="InterPro" id="IPR036291">
    <property type="entry name" value="NAD(P)-bd_dom_sf"/>
</dbReference>
<gene>
    <name evidence="4" type="ORF">BO71DRAFT_366000</name>
</gene>
<dbReference type="OrthoDB" id="5840532at2759"/>
<accession>A0A319DAM0</accession>
<organism evidence="4 5">
    <name type="scientific">Aspergillus ellipticus CBS 707.79</name>
    <dbReference type="NCBI Taxonomy" id="1448320"/>
    <lineage>
        <taxon>Eukaryota</taxon>
        <taxon>Fungi</taxon>
        <taxon>Dikarya</taxon>
        <taxon>Ascomycota</taxon>
        <taxon>Pezizomycotina</taxon>
        <taxon>Eurotiomycetes</taxon>
        <taxon>Eurotiomycetidae</taxon>
        <taxon>Eurotiales</taxon>
        <taxon>Aspergillaceae</taxon>
        <taxon>Aspergillus</taxon>
        <taxon>Aspergillus subgen. Circumdati</taxon>
    </lineage>
</organism>
<dbReference type="Proteomes" id="UP000247810">
    <property type="component" value="Unassembled WGS sequence"/>
</dbReference>
<dbReference type="InterPro" id="IPR020904">
    <property type="entry name" value="Sc_DH/Rdtase_CS"/>
</dbReference>